<name>A0A127PK31_9BURK</name>
<dbReference type="Proteomes" id="UP000071778">
    <property type="component" value="Chromosome"/>
</dbReference>
<evidence type="ECO:0000256" key="1">
    <source>
        <dbReference type="SAM" id="MobiDB-lite"/>
    </source>
</evidence>
<dbReference type="EMBL" id="CP013235">
    <property type="protein sequence ID" value="AMP08036.1"/>
    <property type="molecule type" value="Genomic_DNA"/>
</dbReference>
<accession>A0A127PK31</accession>
<evidence type="ECO:0000313" key="2">
    <source>
        <dbReference type="EMBL" id="AMP08036.1"/>
    </source>
</evidence>
<evidence type="ECO:0000313" key="3">
    <source>
        <dbReference type="Proteomes" id="UP000071778"/>
    </source>
</evidence>
<gene>
    <name evidence="2" type="ORF">CAter282_0212</name>
</gene>
<dbReference type="AlphaFoldDB" id="A0A127PK31"/>
<keyword evidence="3" id="KW-1185">Reference proteome</keyword>
<proteinExistence type="predicted"/>
<sequence length="38" mass="4075">MLNIISAAAPAQTDASGGPPHRHGKWFYAEIFVAYSAK</sequence>
<protein>
    <submittedName>
        <fullName evidence="2">Uncharacterized protein</fullName>
    </submittedName>
</protein>
<feature type="region of interest" description="Disordered" evidence="1">
    <location>
        <begin position="1"/>
        <end position="22"/>
    </location>
</feature>
<reference evidence="2 3" key="1">
    <citation type="submission" date="2015-11" db="EMBL/GenBank/DDBJ databases">
        <title>Exploring the genomic traits of fungus-feeding bacterial genus Collimonas.</title>
        <authorList>
            <person name="Song C."/>
            <person name="Schmidt R."/>
            <person name="de Jager V."/>
            <person name="Krzyzanowska D."/>
            <person name="Jongedijk E."/>
            <person name="Cankar K."/>
            <person name="Beekwilder J."/>
            <person name="van Veen A."/>
            <person name="de Boer W."/>
            <person name="van Veen J.A."/>
            <person name="Garbeva P."/>
        </authorList>
    </citation>
    <scope>NUCLEOTIDE SEQUENCE [LARGE SCALE GENOMIC DNA]</scope>
    <source>
        <strain evidence="2 3">Ter282</strain>
    </source>
</reference>
<dbReference type="PATRIC" id="fig|279058.17.peg.233"/>
<organism evidence="2 3">
    <name type="scientific">Collimonas arenae</name>
    <dbReference type="NCBI Taxonomy" id="279058"/>
    <lineage>
        <taxon>Bacteria</taxon>
        <taxon>Pseudomonadati</taxon>
        <taxon>Pseudomonadota</taxon>
        <taxon>Betaproteobacteria</taxon>
        <taxon>Burkholderiales</taxon>
        <taxon>Oxalobacteraceae</taxon>
        <taxon>Collimonas</taxon>
    </lineage>
</organism>